<dbReference type="PANTHER" id="PTHR36766">
    <property type="entry name" value="PLANT BROAD-SPECTRUM MILDEW RESISTANCE PROTEIN RPW8"/>
    <property type="match status" value="1"/>
</dbReference>
<dbReference type="InterPro" id="IPR058922">
    <property type="entry name" value="WHD_DRP"/>
</dbReference>
<evidence type="ECO:0008006" key="7">
    <source>
        <dbReference type="Google" id="ProtNLM"/>
    </source>
</evidence>
<accession>A0AAW1H9L2</accession>
<dbReference type="FunFam" id="1.10.10.10:FF:000322">
    <property type="entry name" value="Probable disease resistance protein At1g63360"/>
    <property type="match status" value="1"/>
</dbReference>
<dbReference type="PRINTS" id="PR00364">
    <property type="entry name" value="DISEASERSIST"/>
</dbReference>
<dbReference type="Pfam" id="PF23598">
    <property type="entry name" value="LRR_14"/>
    <property type="match status" value="1"/>
</dbReference>
<dbReference type="GO" id="GO:0006952">
    <property type="term" value="P:defense response"/>
    <property type="evidence" value="ECO:0007669"/>
    <property type="project" value="UniProtKB-KW"/>
</dbReference>
<dbReference type="InterPro" id="IPR036388">
    <property type="entry name" value="WH-like_DNA-bd_sf"/>
</dbReference>
<comment type="caution">
    <text evidence="5">The sequence shown here is derived from an EMBL/GenBank/DDBJ whole genome shotgun (WGS) entry which is preliminary data.</text>
</comment>
<dbReference type="Pfam" id="PF23559">
    <property type="entry name" value="WHD_DRP"/>
    <property type="match status" value="1"/>
</dbReference>
<feature type="domain" description="Disease resistance protein winged helix" evidence="3">
    <location>
        <begin position="149"/>
        <end position="218"/>
    </location>
</feature>
<evidence type="ECO:0000259" key="3">
    <source>
        <dbReference type="Pfam" id="PF23559"/>
    </source>
</evidence>
<gene>
    <name evidence="5" type="ORF">RND81_12G120700</name>
</gene>
<dbReference type="PANTHER" id="PTHR36766:SF35">
    <property type="entry name" value="DISEASE RESISTANCE PROTEIN RGA3"/>
    <property type="match status" value="1"/>
</dbReference>
<dbReference type="EMBL" id="JBDFQZ010000012">
    <property type="protein sequence ID" value="KAK9672739.1"/>
    <property type="molecule type" value="Genomic_DNA"/>
</dbReference>
<organism evidence="5 6">
    <name type="scientific">Saponaria officinalis</name>
    <name type="common">Common soapwort</name>
    <name type="synonym">Lychnis saponaria</name>
    <dbReference type="NCBI Taxonomy" id="3572"/>
    <lineage>
        <taxon>Eukaryota</taxon>
        <taxon>Viridiplantae</taxon>
        <taxon>Streptophyta</taxon>
        <taxon>Embryophyta</taxon>
        <taxon>Tracheophyta</taxon>
        <taxon>Spermatophyta</taxon>
        <taxon>Magnoliopsida</taxon>
        <taxon>eudicotyledons</taxon>
        <taxon>Gunneridae</taxon>
        <taxon>Pentapetalae</taxon>
        <taxon>Caryophyllales</taxon>
        <taxon>Caryophyllaceae</taxon>
        <taxon>Caryophylleae</taxon>
        <taxon>Saponaria</taxon>
    </lineage>
</organism>
<dbReference type="Gene3D" id="1.10.8.430">
    <property type="entry name" value="Helical domain of apoptotic protease-activating factors"/>
    <property type="match status" value="1"/>
</dbReference>
<dbReference type="AlphaFoldDB" id="A0AAW1H9L2"/>
<evidence type="ECO:0000256" key="2">
    <source>
        <dbReference type="ARBA" id="ARBA00022821"/>
    </source>
</evidence>
<evidence type="ECO:0000313" key="6">
    <source>
        <dbReference type="Proteomes" id="UP001443914"/>
    </source>
</evidence>
<dbReference type="Gene3D" id="3.80.10.10">
    <property type="entry name" value="Ribonuclease Inhibitor"/>
    <property type="match status" value="1"/>
</dbReference>
<dbReference type="Proteomes" id="UP001443914">
    <property type="component" value="Unassembled WGS sequence"/>
</dbReference>
<dbReference type="GO" id="GO:0043531">
    <property type="term" value="F:ADP binding"/>
    <property type="evidence" value="ECO:0007669"/>
    <property type="project" value="InterPro"/>
</dbReference>
<feature type="domain" description="Disease resistance R13L4/SHOC-2-like LRR" evidence="4">
    <location>
        <begin position="282"/>
        <end position="394"/>
    </location>
</feature>
<dbReference type="InterPro" id="IPR027417">
    <property type="entry name" value="P-loop_NTPase"/>
</dbReference>
<dbReference type="Gene3D" id="1.10.10.10">
    <property type="entry name" value="Winged helix-like DNA-binding domain superfamily/Winged helix DNA-binding domain"/>
    <property type="match status" value="1"/>
</dbReference>
<protein>
    <recommendedName>
        <fullName evidence="7">NB-ARC domain-containing protein</fullName>
    </recommendedName>
</protein>
<evidence type="ECO:0000259" key="4">
    <source>
        <dbReference type="Pfam" id="PF23598"/>
    </source>
</evidence>
<keyword evidence="6" id="KW-1185">Reference proteome</keyword>
<dbReference type="InterPro" id="IPR032675">
    <property type="entry name" value="LRR_dom_sf"/>
</dbReference>
<sequence>MMCGLKIVNNGLNWSDFFKCGKEGSWVVVTTRSKQTAKIVGKGVMYKLGGLSLDYSRRLFEMTAFGQVNPSKELLEISHQIVDRCANVPLAIRVVGSLLYGQTMSRWLSFQEKGLAYISDDKNGIKSILKLSYHHFKSPLKSCFSYCAIFPKEFVIRKEMLISLWMAQGYIVPFGDGQSIDDAAEECFLILLRRCFFQDVKRDMYGEIVSCKIHDLMHLAQDVAGREICEVSISNTMNLDERVRHLSYVYENLMKRSRAIIQIRTCLWVGGKDKELLVGLILSICVRLRSLTLSNLDLIAVSESIGKLLHLRCPDLSLNRILKELPKSITKLHNLLVLKLSSCDELKELPNDLIKLHKLRTLDISRCNKLKCLPTDMSKLAYLHTLTRYMVGGESMYKM</sequence>
<name>A0AAW1H9L2_SAPOF</name>
<dbReference type="InterPro" id="IPR055414">
    <property type="entry name" value="LRR_R13L4/SHOC2-like"/>
</dbReference>
<dbReference type="SUPFAM" id="SSF52540">
    <property type="entry name" value="P-loop containing nucleoside triphosphate hydrolases"/>
    <property type="match status" value="1"/>
</dbReference>
<keyword evidence="1" id="KW-0677">Repeat</keyword>
<evidence type="ECO:0000256" key="1">
    <source>
        <dbReference type="ARBA" id="ARBA00022737"/>
    </source>
</evidence>
<dbReference type="InterPro" id="IPR042197">
    <property type="entry name" value="Apaf_helical"/>
</dbReference>
<evidence type="ECO:0000313" key="5">
    <source>
        <dbReference type="EMBL" id="KAK9672739.1"/>
    </source>
</evidence>
<reference evidence="5" key="1">
    <citation type="submission" date="2024-03" db="EMBL/GenBank/DDBJ databases">
        <title>WGS assembly of Saponaria officinalis var. Norfolk2.</title>
        <authorList>
            <person name="Jenkins J."/>
            <person name="Shu S."/>
            <person name="Grimwood J."/>
            <person name="Barry K."/>
            <person name="Goodstein D."/>
            <person name="Schmutz J."/>
            <person name="Leebens-Mack J."/>
            <person name="Osbourn A."/>
        </authorList>
    </citation>
    <scope>NUCLEOTIDE SEQUENCE [LARGE SCALE GENOMIC DNA]</scope>
    <source>
        <strain evidence="5">JIC</strain>
    </source>
</reference>
<proteinExistence type="predicted"/>
<keyword evidence="2" id="KW-0611">Plant defense</keyword>
<dbReference type="SUPFAM" id="SSF52058">
    <property type="entry name" value="L domain-like"/>
    <property type="match status" value="1"/>
</dbReference>